<keyword evidence="2" id="KW-1185">Reference proteome</keyword>
<sequence>MCDEVSELDWLTTTIGILTDLSEKAGKKLFKLINRQLQQWIMALAAISESASWIGATRSE</sequence>
<gene>
    <name evidence="1" type="ORF">SAMN05443529_15421</name>
</gene>
<reference evidence="2" key="1">
    <citation type="submission" date="2016-10" db="EMBL/GenBank/DDBJ databases">
        <authorList>
            <person name="Varghese N."/>
            <person name="Submissions S."/>
        </authorList>
    </citation>
    <scope>NUCLEOTIDE SEQUENCE [LARGE SCALE GENOMIC DNA]</scope>
    <source>
        <strain evidence="2">DSM 8344</strain>
    </source>
</reference>
<evidence type="ECO:0000313" key="2">
    <source>
        <dbReference type="Proteomes" id="UP000198656"/>
    </source>
</evidence>
<dbReference type="EMBL" id="FNCP01000054">
    <property type="protein sequence ID" value="SDI59072.1"/>
    <property type="molecule type" value="Genomic_DNA"/>
</dbReference>
<accession>A0A1G8LTM4</accession>
<organism evidence="1 2">
    <name type="scientific">Desulfosporosinus hippei DSM 8344</name>
    <dbReference type="NCBI Taxonomy" id="1121419"/>
    <lineage>
        <taxon>Bacteria</taxon>
        <taxon>Bacillati</taxon>
        <taxon>Bacillota</taxon>
        <taxon>Clostridia</taxon>
        <taxon>Eubacteriales</taxon>
        <taxon>Desulfitobacteriaceae</taxon>
        <taxon>Desulfosporosinus</taxon>
    </lineage>
</organism>
<name>A0A1G8LTM4_9FIRM</name>
<evidence type="ECO:0000313" key="1">
    <source>
        <dbReference type="EMBL" id="SDI59072.1"/>
    </source>
</evidence>
<dbReference type="RefSeq" id="WP_092335858.1">
    <property type="nucleotide sequence ID" value="NZ_FNCP01000054.1"/>
</dbReference>
<proteinExistence type="predicted"/>
<protein>
    <submittedName>
        <fullName evidence="1">Uncharacterized protein</fullName>
    </submittedName>
</protein>
<dbReference type="Proteomes" id="UP000198656">
    <property type="component" value="Unassembled WGS sequence"/>
</dbReference>
<dbReference type="AlphaFoldDB" id="A0A1G8LTM4"/>